<proteinExistence type="predicted"/>
<gene>
    <name evidence="1" type="ORF">Ahy_A04g020635</name>
</gene>
<accession>A0A445DI81</accession>
<name>A0A445DI81_ARAHY</name>
<keyword evidence="2" id="KW-1185">Reference proteome</keyword>
<dbReference type="EMBL" id="SDMP01000004">
    <property type="protein sequence ID" value="RYR62883.1"/>
    <property type="molecule type" value="Genomic_DNA"/>
</dbReference>
<evidence type="ECO:0000313" key="1">
    <source>
        <dbReference type="EMBL" id="RYR62883.1"/>
    </source>
</evidence>
<comment type="caution">
    <text evidence="1">The sequence shown here is derived from an EMBL/GenBank/DDBJ whole genome shotgun (WGS) entry which is preliminary data.</text>
</comment>
<dbReference type="AlphaFoldDB" id="A0A445DI81"/>
<protein>
    <submittedName>
        <fullName evidence="1">Uncharacterized protein</fullName>
    </submittedName>
</protein>
<evidence type="ECO:0000313" key="2">
    <source>
        <dbReference type="Proteomes" id="UP000289738"/>
    </source>
</evidence>
<dbReference type="Proteomes" id="UP000289738">
    <property type="component" value="Chromosome A04"/>
</dbReference>
<reference evidence="1 2" key="1">
    <citation type="submission" date="2019-01" db="EMBL/GenBank/DDBJ databases">
        <title>Sequencing of cultivated peanut Arachis hypogaea provides insights into genome evolution and oil improvement.</title>
        <authorList>
            <person name="Chen X."/>
        </authorList>
    </citation>
    <scope>NUCLEOTIDE SEQUENCE [LARGE SCALE GENOMIC DNA]</scope>
    <source>
        <strain evidence="2">cv. Fuhuasheng</strain>
        <tissue evidence="1">Leaves</tissue>
    </source>
</reference>
<sequence length="98" mass="10956">MYKDKRKSRMSPCMRSATRRRSSCWLSEPLLLQAQAQLRQVSTVDPRMRGGSKVVPVVLNKVREKSGSTANSFPVVPVFQSSRPIIILLISLVPAPFS</sequence>
<organism evidence="1 2">
    <name type="scientific">Arachis hypogaea</name>
    <name type="common">Peanut</name>
    <dbReference type="NCBI Taxonomy" id="3818"/>
    <lineage>
        <taxon>Eukaryota</taxon>
        <taxon>Viridiplantae</taxon>
        <taxon>Streptophyta</taxon>
        <taxon>Embryophyta</taxon>
        <taxon>Tracheophyta</taxon>
        <taxon>Spermatophyta</taxon>
        <taxon>Magnoliopsida</taxon>
        <taxon>eudicotyledons</taxon>
        <taxon>Gunneridae</taxon>
        <taxon>Pentapetalae</taxon>
        <taxon>rosids</taxon>
        <taxon>fabids</taxon>
        <taxon>Fabales</taxon>
        <taxon>Fabaceae</taxon>
        <taxon>Papilionoideae</taxon>
        <taxon>50 kb inversion clade</taxon>
        <taxon>dalbergioids sensu lato</taxon>
        <taxon>Dalbergieae</taxon>
        <taxon>Pterocarpus clade</taxon>
        <taxon>Arachis</taxon>
    </lineage>
</organism>